<dbReference type="InParanoid" id="F9X1J6"/>
<dbReference type="RefSeq" id="XP_003856778.1">
    <property type="nucleotide sequence ID" value="XM_003856730.1"/>
</dbReference>
<feature type="chain" id="PRO_5003395470" evidence="2">
    <location>
        <begin position="19"/>
        <end position="692"/>
    </location>
</feature>
<evidence type="ECO:0000256" key="2">
    <source>
        <dbReference type="SAM" id="SignalP"/>
    </source>
</evidence>
<feature type="region of interest" description="Disordered" evidence="1">
    <location>
        <begin position="488"/>
        <end position="595"/>
    </location>
</feature>
<feature type="region of interest" description="Disordered" evidence="1">
    <location>
        <begin position="398"/>
        <end position="467"/>
    </location>
</feature>
<proteinExistence type="predicted"/>
<dbReference type="Proteomes" id="UP000008062">
    <property type="component" value="Chromosome 1"/>
</dbReference>
<dbReference type="OrthoDB" id="506431at2759"/>
<name>F9X1J6_ZYMTI</name>
<feature type="compositionally biased region" description="Basic and acidic residues" evidence="1">
    <location>
        <begin position="492"/>
        <end position="503"/>
    </location>
</feature>
<feature type="compositionally biased region" description="Polar residues" evidence="1">
    <location>
        <begin position="424"/>
        <end position="435"/>
    </location>
</feature>
<dbReference type="GeneID" id="13398533"/>
<feature type="compositionally biased region" description="Polar residues" evidence="1">
    <location>
        <begin position="559"/>
        <end position="577"/>
    </location>
</feature>
<feature type="region of interest" description="Disordered" evidence="1">
    <location>
        <begin position="611"/>
        <end position="638"/>
    </location>
</feature>
<dbReference type="KEGG" id="ztr:MYCGRDRAFT_90213"/>
<keyword evidence="4" id="KW-1185">Reference proteome</keyword>
<evidence type="ECO:0000256" key="1">
    <source>
        <dbReference type="SAM" id="MobiDB-lite"/>
    </source>
</evidence>
<feature type="compositionally biased region" description="Low complexity" evidence="1">
    <location>
        <begin position="448"/>
        <end position="462"/>
    </location>
</feature>
<sequence length="692" mass="76842">MQILHISLFLTLLSPAFADIDWKQWGFMCQLQKCSGSNTIATGGSGTCNGRGIEGHYCFPLDNSGGTAYCDAGEQCGEINASLVGFVVAAGVHSIVLINIPIIQRCRKPNNNYDNGKCHGIGKNAGQVKDCHNMQEDVAALRIPCAVVSRNRSAGRRCDVRTALVASALLVNIPDLALARVTTHWQDLTRLHKLGNSLPTHSMAIHRGIQSAIFFYLSCAPCADARYRKRRKREAAWDRAAREELATELPGAYRHPSPSSTNPHWQTEIALGPTGVVRGKKKANAALNPRRRAPTEFSMTSESRSELDLAHNERDGDRWNYRPYQRDDEELWGSLSNLNGTTYDGSGLQMPARVRTKDSMSSTYQPNRNPPISDLHPATVTKVSSREEVMWMMQPPPVAEVMNGKERACRSRSDSGGGRLSPAMSASTMSRQVSSRLRERRTRAGEGSTTMSRESSSRTSKSAYNNQVQHTTTQLSFTSVSSRDFALSPTSSRREVDPSEESYHTVLHSQNHCTSRPQPHRNASRPPLSTITSADDLPTAYLSPPNRVPTPTDLPDLVNENSIPSPPQSRDSTTTATPRKRAAQPPPILHRHSASILVRTGKELRLLQRMEVSPSPPRSNNQHSHHQPSHDEDVDDMEEDAVLTVRGSDGMIVKKTAAELFDSWYTPDFELRTWVLEHTKREGVRERWSMDF</sequence>
<dbReference type="EMBL" id="CM001196">
    <property type="protein sequence ID" value="EGP91754.1"/>
    <property type="molecule type" value="Genomic_DNA"/>
</dbReference>
<feature type="signal peptide" evidence="2">
    <location>
        <begin position="1"/>
        <end position="18"/>
    </location>
</feature>
<evidence type="ECO:0000313" key="3">
    <source>
        <dbReference type="EMBL" id="EGP91754.1"/>
    </source>
</evidence>
<gene>
    <name evidence="3" type="ORF">MYCGRDRAFT_90213</name>
</gene>
<feature type="compositionally biased region" description="Basic and acidic residues" evidence="1">
    <location>
        <begin position="403"/>
        <end position="413"/>
    </location>
</feature>
<reference evidence="3 4" key="1">
    <citation type="journal article" date="2011" name="PLoS Genet.">
        <title>Finished genome of the fungal wheat pathogen Mycosphaerella graminicola reveals dispensome structure, chromosome plasticity, and stealth pathogenesis.</title>
        <authorList>
            <person name="Goodwin S.B."/>
            <person name="Ben M'barek S."/>
            <person name="Dhillon B."/>
            <person name="Wittenberg A.H.J."/>
            <person name="Crane C.F."/>
            <person name="Hane J.K."/>
            <person name="Foster A.J."/>
            <person name="Van der Lee T.A.J."/>
            <person name="Grimwood J."/>
            <person name="Aerts A."/>
            <person name="Antoniw J."/>
            <person name="Bailey A."/>
            <person name="Bluhm B."/>
            <person name="Bowler J."/>
            <person name="Bristow J."/>
            <person name="van der Burgt A."/>
            <person name="Canto-Canche B."/>
            <person name="Churchill A.C.L."/>
            <person name="Conde-Ferraez L."/>
            <person name="Cools H.J."/>
            <person name="Coutinho P.M."/>
            <person name="Csukai M."/>
            <person name="Dehal P."/>
            <person name="De Wit P."/>
            <person name="Donzelli B."/>
            <person name="van de Geest H.C."/>
            <person name="van Ham R.C.H.J."/>
            <person name="Hammond-Kosack K.E."/>
            <person name="Henrissat B."/>
            <person name="Kilian A."/>
            <person name="Kobayashi A.K."/>
            <person name="Koopmann E."/>
            <person name="Kourmpetis Y."/>
            <person name="Kuzniar A."/>
            <person name="Lindquist E."/>
            <person name="Lombard V."/>
            <person name="Maliepaard C."/>
            <person name="Martins N."/>
            <person name="Mehrabi R."/>
            <person name="Nap J.P.H."/>
            <person name="Ponomarenko A."/>
            <person name="Rudd J.J."/>
            <person name="Salamov A."/>
            <person name="Schmutz J."/>
            <person name="Schouten H.J."/>
            <person name="Shapiro H."/>
            <person name="Stergiopoulos I."/>
            <person name="Torriani S.F.F."/>
            <person name="Tu H."/>
            <person name="de Vries R.P."/>
            <person name="Waalwijk C."/>
            <person name="Ware S.B."/>
            <person name="Wiebenga A."/>
            <person name="Zwiers L.-H."/>
            <person name="Oliver R.P."/>
            <person name="Grigoriev I.V."/>
            <person name="Kema G.H.J."/>
        </authorList>
    </citation>
    <scope>NUCLEOTIDE SEQUENCE [LARGE SCALE GENOMIC DNA]</scope>
    <source>
        <strain evidence="4">CBS 115943 / IPO323</strain>
    </source>
</reference>
<feature type="compositionally biased region" description="Polar residues" evidence="1">
    <location>
        <begin position="507"/>
        <end position="517"/>
    </location>
</feature>
<organism evidence="3 4">
    <name type="scientific">Zymoseptoria tritici (strain CBS 115943 / IPO323)</name>
    <name type="common">Speckled leaf blotch fungus</name>
    <name type="synonym">Septoria tritici</name>
    <dbReference type="NCBI Taxonomy" id="336722"/>
    <lineage>
        <taxon>Eukaryota</taxon>
        <taxon>Fungi</taxon>
        <taxon>Dikarya</taxon>
        <taxon>Ascomycota</taxon>
        <taxon>Pezizomycotina</taxon>
        <taxon>Dothideomycetes</taxon>
        <taxon>Dothideomycetidae</taxon>
        <taxon>Mycosphaerellales</taxon>
        <taxon>Mycosphaerellaceae</taxon>
        <taxon>Zymoseptoria</taxon>
    </lineage>
</organism>
<evidence type="ECO:0000313" key="4">
    <source>
        <dbReference type="Proteomes" id="UP000008062"/>
    </source>
</evidence>
<keyword evidence="2" id="KW-0732">Signal</keyword>
<dbReference type="AlphaFoldDB" id="F9X1J6"/>
<protein>
    <submittedName>
        <fullName evidence="3">Signal peptide-containing protein</fullName>
    </submittedName>
</protein>
<accession>F9X1J6</accession>